<dbReference type="PANTHER" id="PTHR42912:SF80">
    <property type="entry name" value="METHYLTRANSFERASE DOMAIN-CONTAINING PROTEIN"/>
    <property type="match status" value="1"/>
</dbReference>
<dbReference type="CDD" id="cd02440">
    <property type="entry name" value="AdoMet_MTases"/>
    <property type="match status" value="1"/>
</dbReference>
<dbReference type="PANTHER" id="PTHR42912">
    <property type="entry name" value="METHYLTRANSFERASE"/>
    <property type="match status" value="1"/>
</dbReference>
<dbReference type="RefSeq" id="WP_319966437.1">
    <property type="nucleotide sequence ID" value="NZ_JAXAVW010000010.1"/>
</dbReference>
<comment type="caution">
    <text evidence="2">The sequence shown here is derived from an EMBL/GenBank/DDBJ whole genome shotgun (WGS) entry which is preliminary data.</text>
</comment>
<dbReference type="InterPro" id="IPR029063">
    <property type="entry name" value="SAM-dependent_MTases_sf"/>
</dbReference>
<reference evidence="2 3" key="1">
    <citation type="submission" date="2023-11" db="EMBL/GenBank/DDBJ databases">
        <title>Lentzea sokolovensis, sp. nov., Lentzea kristufkii, sp. nov., and Lentzea miocenensis, sp. nov., rare actinobacteria from Sokolov Coal Basin, Miocene lacustrine sediment, Czech Republic.</title>
        <authorList>
            <person name="Lara A."/>
            <person name="Kotroba L."/>
            <person name="Nouioui I."/>
            <person name="Neumann-Schaal M."/>
            <person name="Mast Y."/>
            <person name="Chronakova A."/>
        </authorList>
    </citation>
    <scope>NUCLEOTIDE SEQUENCE [LARGE SCALE GENOMIC DNA]</scope>
    <source>
        <strain evidence="2 3">BCCO 10_0856</strain>
    </source>
</reference>
<proteinExistence type="predicted"/>
<protein>
    <submittedName>
        <fullName evidence="2">Methyltransferase domain-containing protein</fullName>
    </submittedName>
</protein>
<dbReference type="InterPro" id="IPR041698">
    <property type="entry name" value="Methyltransf_25"/>
</dbReference>
<dbReference type="Pfam" id="PF13649">
    <property type="entry name" value="Methyltransf_25"/>
    <property type="match status" value="1"/>
</dbReference>
<keyword evidence="3" id="KW-1185">Reference proteome</keyword>
<evidence type="ECO:0000313" key="2">
    <source>
        <dbReference type="EMBL" id="MDX8031374.1"/>
    </source>
</evidence>
<keyword evidence="2" id="KW-0489">Methyltransferase</keyword>
<dbReference type="GO" id="GO:0032259">
    <property type="term" value="P:methylation"/>
    <property type="evidence" value="ECO:0007669"/>
    <property type="project" value="UniProtKB-KW"/>
</dbReference>
<evidence type="ECO:0000259" key="1">
    <source>
        <dbReference type="Pfam" id="PF13649"/>
    </source>
</evidence>
<dbReference type="EMBL" id="JAXAVW010000010">
    <property type="protein sequence ID" value="MDX8031374.1"/>
    <property type="molecule type" value="Genomic_DNA"/>
</dbReference>
<sequence>MNNSEGGAVAHYYDVFAEVYDERWGQQDYAGAELAFLRELAGDEPALEVGIGTGRVAIPLAEAGVTVVGVDPSPKMLAVLARKLAGAPHLKVEAGVGDMTLAGVTGRFGLVFCVYHTLFYADSREEQQQFFHRAAQLLAPGGAVVVEGYQPGQTRRARWAKGVRVCELSPDGFEYELYRHDEANQTLEVGCHSLTGGQLQYSYWVERYLTAGQTDELAAEAGLALSERWGSYARAPFDDASSRCVSVYVSSSC</sequence>
<evidence type="ECO:0000313" key="3">
    <source>
        <dbReference type="Proteomes" id="UP001285521"/>
    </source>
</evidence>
<keyword evidence="2" id="KW-0808">Transferase</keyword>
<dbReference type="GO" id="GO:0008168">
    <property type="term" value="F:methyltransferase activity"/>
    <property type="evidence" value="ECO:0007669"/>
    <property type="project" value="UniProtKB-KW"/>
</dbReference>
<dbReference type="InterPro" id="IPR050508">
    <property type="entry name" value="Methyltransf_Superfamily"/>
</dbReference>
<dbReference type="SUPFAM" id="SSF53335">
    <property type="entry name" value="S-adenosyl-L-methionine-dependent methyltransferases"/>
    <property type="match status" value="1"/>
</dbReference>
<dbReference type="Gene3D" id="3.40.50.150">
    <property type="entry name" value="Vaccinia Virus protein VP39"/>
    <property type="match status" value="1"/>
</dbReference>
<feature type="domain" description="Methyltransferase" evidence="1">
    <location>
        <begin position="47"/>
        <end position="142"/>
    </location>
</feature>
<name>A0ABU4SZZ0_9PSEU</name>
<gene>
    <name evidence="2" type="ORF">SK803_14190</name>
</gene>
<accession>A0ABU4SZZ0</accession>
<organism evidence="2 3">
    <name type="scientific">Lentzea miocenica</name>
    <dbReference type="NCBI Taxonomy" id="3095431"/>
    <lineage>
        <taxon>Bacteria</taxon>
        <taxon>Bacillati</taxon>
        <taxon>Actinomycetota</taxon>
        <taxon>Actinomycetes</taxon>
        <taxon>Pseudonocardiales</taxon>
        <taxon>Pseudonocardiaceae</taxon>
        <taxon>Lentzea</taxon>
    </lineage>
</organism>
<dbReference type="Proteomes" id="UP001285521">
    <property type="component" value="Unassembled WGS sequence"/>
</dbReference>